<feature type="domain" description="Rhodanese" evidence="2">
    <location>
        <begin position="39"/>
        <end position="146"/>
    </location>
</feature>
<keyword evidence="3" id="KW-0808">Transferase</keyword>
<proteinExistence type="predicted"/>
<evidence type="ECO:0000313" key="3">
    <source>
        <dbReference type="EMBL" id="SFV89638.1"/>
    </source>
</evidence>
<dbReference type="AlphaFoldDB" id="A0A1W1E6W1"/>
<evidence type="ECO:0000256" key="1">
    <source>
        <dbReference type="ARBA" id="ARBA00022737"/>
    </source>
</evidence>
<keyword evidence="1" id="KW-0677">Repeat</keyword>
<dbReference type="InterPro" id="IPR001307">
    <property type="entry name" value="Thiosulphate_STrfase_CS"/>
</dbReference>
<dbReference type="EC" id="2.8.1.1" evidence="3"/>
<dbReference type="GO" id="GO:0004792">
    <property type="term" value="F:thiosulfate-cyanide sulfurtransferase activity"/>
    <property type="evidence" value="ECO:0007669"/>
    <property type="project" value="UniProtKB-EC"/>
</dbReference>
<dbReference type="PANTHER" id="PTHR43855:SF1">
    <property type="entry name" value="THIOSULFATE SULFURTRANSFERASE"/>
    <property type="match status" value="1"/>
</dbReference>
<dbReference type="InterPro" id="IPR036873">
    <property type="entry name" value="Rhodanese-like_dom_sf"/>
</dbReference>
<evidence type="ECO:0000259" key="2">
    <source>
        <dbReference type="PROSITE" id="PS50206"/>
    </source>
</evidence>
<dbReference type="CDD" id="cd01448">
    <property type="entry name" value="TST_Repeat_1"/>
    <property type="match status" value="1"/>
</dbReference>
<dbReference type="CDD" id="cd01449">
    <property type="entry name" value="TST_Repeat_2"/>
    <property type="match status" value="1"/>
</dbReference>
<gene>
    <name evidence="3" type="ORF">MNB_SV-4-201</name>
</gene>
<dbReference type="Pfam" id="PF00581">
    <property type="entry name" value="Rhodanese"/>
    <property type="match status" value="2"/>
</dbReference>
<organism evidence="3">
    <name type="scientific">hydrothermal vent metagenome</name>
    <dbReference type="NCBI Taxonomy" id="652676"/>
    <lineage>
        <taxon>unclassified sequences</taxon>
        <taxon>metagenomes</taxon>
        <taxon>ecological metagenomes</taxon>
    </lineage>
</organism>
<name>A0A1W1E6W1_9ZZZZ</name>
<dbReference type="InterPro" id="IPR051126">
    <property type="entry name" value="Thiosulfate_sulfurtransferase"/>
</dbReference>
<sequence length="284" mass="32483">MGEKYTMFSRYILFALLLFSSLYAMPSLVSPQWLAKQIDNPHLVIVDVRDKKAYEKGHIKRAVNVPVFEYLFDTKHQYSMPKLDTLQKLFSRIGIDQESKVVVYGDDVLIWAARFYWISKVLGHDEVALLKVGYGRWEPSLLPKSTKSFTPQRSVFVPHINNHILETKLSTYIAMHKEIIIDGRPPAFYKGLKSHAKRFGHIPSALNYPGSQNYDLNGSGMKPFSVLKKLYSGLPKDKKIILYCEDGADAALNFLVLKELGYDVSVYDGSWLEWGNDDNLPVEK</sequence>
<reference evidence="3" key="1">
    <citation type="submission" date="2016-10" db="EMBL/GenBank/DDBJ databases">
        <authorList>
            <person name="de Groot N.N."/>
        </authorList>
    </citation>
    <scope>NUCLEOTIDE SEQUENCE</scope>
</reference>
<dbReference type="Gene3D" id="3.40.250.10">
    <property type="entry name" value="Rhodanese-like domain"/>
    <property type="match status" value="2"/>
</dbReference>
<dbReference type="SMART" id="SM00450">
    <property type="entry name" value="RHOD"/>
    <property type="match status" value="2"/>
</dbReference>
<dbReference type="EMBL" id="FPIB01000001">
    <property type="protein sequence ID" value="SFV89638.1"/>
    <property type="molecule type" value="Genomic_DNA"/>
</dbReference>
<dbReference type="PROSITE" id="PS00683">
    <property type="entry name" value="RHODANESE_2"/>
    <property type="match status" value="1"/>
</dbReference>
<feature type="domain" description="Rhodanese" evidence="2">
    <location>
        <begin position="174"/>
        <end position="283"/>
    </location>
</feature>
<dbReference type="PROSITE" id="PS50206">
    <property type="entry name" value="RHODANESE_3"/>
    <property type="match status" value="2"/>
</dbReference>
<protein>
    <submittedName>
        <fullName evidence="3">Thiosulfate sulfurtransferase, rhodanese</fullName>
        <ecNumber evidence="3">2.8.1.1</ecNumber>
    </submittedName>
</protein>
<dbReference type="PANTHER" id="PTHR43855">
    <property type="entry name" value="THIOSULFATE SULFURTRANSFERASE"/>
    <property type="match status" value="1"/>
</dbReference>
<dbReference type="SUPFAM" id="SSF52821">
    <property type="entry name" value="Rhodanese/Cell cycle control phosphatase"/>
    <property type="match status" value="2"/>
</dbReference>
<dbReference type="InterPro" id="IPR001763">
    <property type="entry name" value="Rhodanese-like_dom"/>
</dbReference>
<accession>A0A1W1E6W1</accession>